<comment type="caution">
    <text evidence="2">The sequence shown here is derived from an EMBL/GenBank/DDBJ whole genome shotgun (WGS) entry which is preliminary data.</text>
</comment>
<dbReference type="InterPro" id="IPR056934">
    <property type="entry name" value="SH3_Rv0428c"/>
</dbReference>
<protein>
    <recommendedName>
        <fullName evidence="1">Histone acetyltransferase Rv0428c-like SH3 domain-containing protein</fullName>
    </recommendedName>
</protein>
<feature type="domain" description="Histone acetyltransferase Rv0428c-like SH3" evidence="1">
    <location>
        <begin position="13"/>
        <end position="63"/>
    </location>
</feature>
<evidence type="ECO:0000313" key="3">
    <source>
        <dbReference type="Proteomes" id="UP000537260"/>
    </source>
</evidence>
<evidence type="ECO:0000313" key="2">
    <source>
        <dbReference type="EMBL" id="NYJ20506.1"/>
    </source>
</evidence>
<dbReference type="Pfam" id="PF24551">
    <property type="entry name" value="SH3_Rv0428c"/>
    <property type="match status" value="1"/>
</dbReference>
<dbReference type="AlphaFoldDB" id="A0A7Z0EFI0"/>
<evidence type="ECO:0000259" key="1">
    <source>
        <dbReference type="Pfam" id="PF24551"/>
    </source>
</evidence>
<reference evidence="2 3" key="1">
    <citation type="submission" date="2020-07" db="EMBL/GenBank/DDBJ databases">
        <title>Sequencing the genomes of 1000 actinobacteria strains.</title>
        <authorList>
            <person name="Klenk H.-P."/>
        </authorList>
    </citation>
    <scope>NUCLEOTIDE SEQUENCE [LARGE SCALE GENOMIC DNA]</scope>
    <source>
        <strain evidence="2 3">LI1</strain>
    </source>
</reference>
<proteinExistence type="predicted"/>
<accession>A0A7Z0EFI0</accession>
<organism evidence="2 3">
    <name type="scientific">Glaciibacter psychrotolerans</name>
    <dbReference type="NCBI Taxonomy" id="670054"/>
    <lineage>
        <taxon>Bacteria</taxon>
        <taxon>Bacillati</taxon>
        <taxon>Actinomycetota</taxon>
        <taxon>Actinomycetes</taxon>
        <taxon>Micrococcales</taxon>
        <taxon>Microbacteriaceae</taxon>
        <taxon>Glaciibacter</taxon>
    </lineage>
</organism>
<dbReference type="EMBL" id="JACCFM010000001">
    <property type="protein sequence ID" value="NYJ20506.1"/>
    <property type="molecule type" value="Genomic_DNA"/>
</dbReference>
<dbReference type="RefSeq" id="WP_179579111.1">
    <property type="nucleotide sequence ID" value="NZ_JACCFM010000001.1"/>
</dbReference>
<sequence length="81" mass="8511">MTAGPLDFLKSAAVGTRVVVRQRIPGGFTDALGYLRALDDTACVVETKRGMVRVILADVVAAKPVPPPPERRGVQGASRAP</sequence>
<keyword evidence="3" id="KW-1185">Reference proteome</keyword>
<name>A0A7Z0EFI0_9MICO</name>
<gene>
    <name evidence="2" type="ORF">HNR05_002297</name>
</gene>
<dbReference type="Proteomes" id="UP000537260">
    <property type="component" value="Unassembled WGS sequence"/>
</dbReference>